<dbReference type="EMBL" id="WVTA01000008">
    <property type="protein sequence ID" value="KAK3208097.1"/>
    <property type="molecule type" value="Genomic_DNA"/>
</dbReference>
<sequence>MAPIKIGFIGLSSTQSWSVWAHLPYLTSTSKYQIVALCNSSIDSAKKAIQVHNLPPSTKAYGSPEDLAADPDVDLVVCATRVDLHYECLLPALKAGKDVFCEWPLAKDKEQAAEMLALAREKGVRTVVGLQAGVSPALLKVKRVIEEERIGKVVSSMFHGTPKFFGESAWEGQAYQQERSVGGNLVTIYGIHSLEGIQVVLGPLKEANPLLAVQFPTVQLTDHTGAATKKIERTSHDHFFVNGTFESGAVLSYSLRGGPAFDGTCGAFWRIYGTKGAIQITGPDSYLQIAEDNFTFKLHEYEKEGLEEIRAEKDEFSAEQYSLFCKNIARLYEGFADGKSAEEGVPTWEDAVKRHAFVEEMYKKAGVQ</sequence>
<dbReference type="InterPro" id="IPR000683">
    <property type="entry name" value="Gfo/Idh/MocA-like_OxRdtase_N"/>
</dbReference>
<dbReference type="InterPro" id="IPR055080">
    <property type="entry name" value="Gal80p-like_C"/>
</dbReference>
<dbReference type="PANTHER" id="PTHR43708">
    <property type="entry name" value="CONSERVED EXPRESSED OXIDOREDUCTASE (EUROFUNG)"/>
    <property type="match status" value="1"/>
</dbReference>
<evidence type="ECO:0000313" key="3">
    <source>
        <dbReference type="EMBL" id="KAK3208097.1"/>
    </source>
</evidence>
<comment type="caution">
    <text evidence="3">The sequence shown here is derived from an EMBL/GenBank/DDBJ whole genome shotgun (WGS) entry which is preliminary data.</text>
</comment>
<feature type="domain" description="Gal80p-like C-terminal" evidence="2">
    <location>
        <begin position="136"/>
        <end position="282"/>
    </location>
</feature>
<dbReference type="Gene3D" id="3.40.50.720">
    <property type="entry name" value="NAD(P)-binding Rossmann-like Domain"/>
    <property type="match status" value="1"/>
</dbReference>
<dbReference type="PANTHER" id="PTHR43708:SF1">
    <property type="entry name" value="GALACTOSE_LACTOSE METABOLISM REGULATORY PROTEIN GAL80"/>
    <property type="match status" value="1"/>
</dbReference>
<accession>A0AAN6LV87</accession>
<organism evidence="3 4">
    <name type="scientific">Pseudopithomyces chartarum</name>
    <dbReference type="NCBI Taxonomy" id="1892770"/>
    <lineage>
        <taxon>Eukaryota</taxon>
        <taxon>Fungi</taxon>
        <taxon>Dikarya</taxon>
        <taxon>Ascomycota</taxon>
        <taxon>Pezizomycotina</taxon>
        <taxon>Dothideomycetes</taxon>
        <taxon>Pleosporomycetidae</taxon>
        <taxon>Pleosporales</taxon>
        <taxon>Massarineae</taxon>
        <taxon>Didymosphaeriaceae</taxon>
        <taxon>Pseudopithomyces</taxon>
    </lineage>
</organism>
<dbReference type="Proteomes" id="UP001280581">
    <property type="component" value="Unassembled WGS sequence"/>
</dbReference>
<dbReference type="InterPro" id="IPR051317">
    <property type="entry name" value="Gfo/Idh/MocA_oxidoreduct"/>
</dbReference>
<gene>
    <name evidence="3" type="ORF">GRF29_96g1385951</name>
</gene>
<proteinExistence type="predicted"/>
<dbReference type="Gene3D" id="3.30.360.10">
    <property type="entry name" value="Dihydrodipicolinate Reductase, domain 2"/>
    <property type="match status" value="1"/>
</dbReference>
<dbReference type="Pfam" id="PF22685">
    <property type="entry name" value="Gal80p_C-like"/>
    <property type="match status" value="1"/>
</dbReference>
<evidence type="ECO:0000259" key="2">
    <source>
        <dbReference type="Pfam" id="PF22685"/>
    </source>
</evidence>
<dbReference type="SUPFAM" id="SSF51735">
    <property type="entry name" value="NAD(P)-binding Rossmann-fold domains"/>
    <property type="match status" value="1"/>
</dbReference>
<protein>
    <submittedName>
        <fullName evidence="3">Uncharacterized protein</fullName>
    </submittedName>
</protein>
<evidence type="ECO:0000313" key="4">
    <source>
        <dbReference type="Proteomes" id="UP001280581"/>
    </source>
</evidence>
<dbReference type="Pfam" id="PF01408">
    <property type="entry name" value="GFO_IDH_MocA"/>
    <property type="match status" value="1"/>
</dbReference>
<reference evidence="3 4" key="1">
    <citation type="submission" date="2021-02" db="EMBL/GenBank/DDBJ databases">
        <title>Genome assembly of Pseudopithomyces chartarum.</title>
        <authorList>
            <person name="Jauregui R."/>
            <person name="Singh J."/>
            <person name="Voisey C."/>
        </authorList>
    </citation>
    <scope>NUCLEOTIDE SEQUENCE [LARGE SCALE GENOMIC DNA]</scope>
    <source>
        <strain evidence="3 4">AGR01</strain>
    </source>
</reference>
<name>A0AAN6LV87_9PLEO</name>
<keyword evidence="4" id="KW-1185">Reference proteome</keyword>
<dbReference type="InterPro" id="IPR036291">
    <property type="entry name" value="NAD(P)-bd_dom_sf"/>
</dbReference>
<dbReference type="AlphaFoldDB" id="A0AAN6LV87"/>
<dbReference type="GO" id="GO:0000166">
    <property type="term" value="F:nucleotide binding"/>
    <property type="evidence" value="ECO:0007669"/>
    <property type="project" value="InterPro"/>
</dbReference>
<dbReference type="SUPFAM" id="SSF55347">
    <property type="entry name" value="Glyceraldehyde-3-phosphate dehydrogenase-like, C-terminal domain"/>
    <property type="match status" value="1"/>
</dbReference>
<feature type="domain" description="Gfo/Idh/MocA-like oxidoreductase N-terminal" evidence="1">
    <location>
        <begin position="4"/>
        <end position="129"/>
    </location>
</feature>
<evidence type="ECO:0000259" key="1">
    <source>
        <dbReference type="Pfam" id="PF01408"/>
    </source>
</evidence>